<dbReference type="GO" id="GO:0006749">
    <property type="term" value="P:glutathione metabolic process"/>
    <property type="evidence" value="ECO:0007669"/>
    <property type="project" value="TreeGrafter"/>
</dbReference>
<dbReference type="CDD" id="cd03039">
    <property type="entry name" value="GST_N_Sigma_like"/>
    <property type="match status" value="1"/>
</dbReference>
<gene>
    <name evidence="3" type="ORF">BN9_004900</name>
</gene>
<sequence>MPPSLKLVYFDLKGRAELARLCFAYGKVPFEDKRLSKEEFGAVKPKLPLGQVPVLHIDEVVYPESAAIARYASQLSGLYPTEPQEIMKVEAVIGSFQELLTPVAQIRYFNLEESDKAAKTKQVLEVLLPKIFSWCQSISGEKYILGNKISLADVAIFDMVENFLSGVSGFDASKYPKIEGIKNHVKAEPTIAAYLSKQS</sequence>
<dbReference type="InParanoid" id="A0A024FZ59"/>
<dbReference type="OrthoDB" id="420389at2759"/>
<evidence type="ECO:0008006" key="5">
    <source>
        <dbReference type="Google" id="ProtNLM"/>
    </source>
</evidence>
<dbReference type="PANTHER" id="PTHR11571:SF150">
    <property type="entry name" value="GLUTATHIONE S-TRANSFERASE"/>
    <property type="match status" value="1"/>
</dbReference>
<dbReference type="InterPro" id="IPR004045">
    <property type="entry name" value="Glutathione_S-Trfase_N"/>
</dbReference>
<evidence type="ECO:0000259" key="1">
    <source>
        <dbReference type="PROSITE" id="PS50404"/>
    </source>
</evidence>
<dbReference type="PANTHER" id="PTHR11571">
    <property type="entry name" value="GLUTATHIONE S-TRANSFERASE"/>
    <property type="match status" value="1"/>
</dbReference>
<evidence type="ECO:0000313" key="3">
    <source>
        <dbReference type="EMBL" id="CCI39707.1"/>
    </source>
</evidence>
<dbReference type="Gene3D" id="1.20.1050.10">
    <property type="match status" value="1"/>
</dbReference>
<accession>A0A024FZ59</accession>
<feature type="domain" description="GST N-terminal" evidence="1">
    <location>
        <begin position="3"/>
        <end position="80"/>
    </location>
</feature>
<dbReference type="AlphaFoldDB" id="A0A024FZ59"/>
<dbReference type="Pfam" id="PF14497">
    <property type="entry name" value="GST_C_3"/>
    <property type="match status" value="1"/>
</dbReference>
<dbReference type="InterPro" id="IPR050213">
    <property type="entry name" value="GST_superfamily"/>
</dbReference>
<dbReference type="PROSITE" id="PS50405">
    <property type="entry name" value="GST_CTER"/>
    <property type="match status" value="1"/>
</dbReference>
<dbReference type="SUPFAM" id="SSF47616">
    <property type="entry name" value="GST C-terminal domain-like"/>
    <property type="match status" value="1"/>
</dbReference>
<proteinExistence type="predicted"/>
<evidence type="ECO:0000313" key="4">
    <source>
        <dbReference type="Proteomes" id="UP000053237"/>
    </source>
</evidence>
<dbReference type="EMBL" id="CAIX01000003">
    <property type="protein sequence ID" value="CCI39707.1"/>
    <property type="molecule type" value="Genomic_DNA"/>
</dbReference>
<protein>
    <recommendedName>
        <fullName evidence="5">Glutathione S-transferase</fullName>
    </recommendedName>
</protein>
<organism evidence="3 4">
    <name type="scientific">Albugo candida</name>
    <dbReference type="NCBI Taxonomy" id="65357"/>
    <lineage>
        <taxon>Eukaryota</taxon>
        <taxon>Sar</taxon>
        <taxon>Stramenopiles</taxon>
        <taxon>Oomycota</taxon>
        <taxon>Peronosporomycetes</taxon>
        <taxon>Albuginales</taxon>
        <taxon>Albuginaceae</taxon>
        <taxon>Albugo</taxon>
    </lineage>
</organism>
<dbReference type="InterPro" id="IPR004046">
    <property type="entry name" value="GST_C"/>
</dbReference>
<dbReference type="CDD" id="cd03192">
    <property type="entry name" value="GST_C_Sigma_like"/>
    <property type="match status" value="1"/>
</dbReference>
<keyword evidence="4" id="KW-1185">Reference proteome</keyword>
<dbReference type="Proteomes" id="UP000053237">
    <property type="component" value="Unassembled WGS sequence"/>
</dbReference>
<dbReference type="SFLD" id="SFLDG00363">
    <property type="entry name" value="AMPS_(cytGST):_Alpha-__Mu-__Pi"/>
    <property type="match status" value="1"/>
</dbReference>
<dbReference type="SFLD" id="SFLDG01205">
    <property type="entry name" value="AMPS.1"/>
    <property type="match status" value="1"/>
</dbReference>
<dbReference type="InterPro" id="IPR036249">
    <property type="entry name" value="Thioredoxin-like_sf"/>
</dbReference>
<dbReference type="Pfam" id="PF02798">
    <property type="entry name" value="GST_N"/>
    <property type="match status" value="1"/>
</dbReference>
<dbReference type="SFLD" id="SFLDS00019">
    <property type="entry name" value="Glutathione_Transferase_(cytos"/>
    <property type="match status" value="1"/>
</dbReference>
<reference evidence="3 4" key="1">
    <citation type="submission" date="2012-05" db="EMBL/GenBank/DDBJ databases">
        <title>Recombination and specialization in a pathogen metapopulation.</title>
        <authorList>
            <person name="Gardiner A."/>
            <person name="Kemen E."/>
            <person name="Schultz-Larsen T."/>
            <person name="MacLean D."/>
            <person name="Van Oosterhout C."/>
            <person name="Jones J.D.G."/>
        </authorList>
    </citation>
    <scope>NUCLEOTIDE SEQUENCE [LARGE SCALE GENOMIC DNA]</scope>
    <source>
        <strain evidence="3 4">Ac Nc2</strain>
    </source>
</reference>
<dbReference type="InterPro" id="IPR040079">
    <property type="entry name" value="Glutathione_S-Trfase"/>
</dbReference>
<comment type="caution">
    <text evidence="3">The sequence shown here is derived from an EMBL/GenBank/DDBJ whole genome shotgun (WGS) entry which is preliminary data.</text>
</comment>
<dbReference type="GO" id="GO:0004364">
    <property type="term" value="F:glutathione transferase activity"/>
    <property type="evidence" value="ECO:0007669"/>
    <property type="project" value="TreeGrafter"/>
</dbReference>
<dbReference type="InterPro" id="IPR036282">
    <property type="entry name" value="Glutathione-S-Trfase_C_sf"/>
</dbReference>
<dbReference type="PROSITE" id="PS50404">
    <property type="entry name" value="GST_NTER"/>
    <property type="match status" value="1"/>
</dbReference>
<feature type="domain" description="GST C-terminal" evidence="2">
    <location>
        <begin position="82"/>
        <end position="199"/>
    </location>
</feature>
<dbReference type="STRING" id="65357.A0A024FZ59"/>
<dbReference type="InterPro" id="IPR010987">
    <property type="entry name" value="Glutathione-S-Trfase_C-like"/>
</dbReference>
<name>A0A024FZ59_9STRA</name>
<dbReference type="SUPFAM" id="SSF52833">
    <property type="entry name" value="Thioredoxin-like"/>
    <property type="match status" value="1"/>
</dbReference>
<dbReference type="Gene3D" id="3.40.30.10">
    <property type="entry name" value="Glutaredoxin"/>
    <property type="match status" value="1"/>
</dbReference>
<evidence type="ECO:0000259" key="2">
    <source>
        <dbReference type="PROSITE" id="PS50405"/>
    </source>
</evidence>